<gene>
    <name evidence="5" type="ORF">COV29_04045</name>
</gene>
<protein>
    <recommendedName>
        <fullName evidence="7">Peptidase M16</fullName>
    </recommendedName>
</protein>
<dbReference type="PROSITE" id="PS00143">
    <property type="entry name" value="INSULINASE"/>
    <property type="match status" value="1"/>
</dbReference>
<dbReference type="InterPro" id="IPR001431">
    <property type="entry name" value="Pept_M16_Zn_BS"/>
</dbReference>
<evidence type="ECO:0000256" key="1">
    <source>
        <dbReference type="ARBA" id="ARBA00007261"/>
    </source>
</evidence>
<feature type="domain" description="Peptidase M16 N-terminal" evidence="3">
    <location>
        <begin position="24"/>
        <end position="163"/>
    </location>
</feature>
<dbReference type="Gene3D" id="3.30.830.10">
    <property type="entry name" value="Metalloenzyme, LuxS/M16 peptidase-like"/>
    <property type="match status" value="2"/>
</dbReference>
<dbReference type="Pfam" id="PF05193">
    <property type="entry name" value="Peptidase_M16_C"/>
    <property type="match status" value="1"/>
</dbReference>
<dbReference type="PANTHER" id="PTHR11851:SF49">
    <property type="entry name" value="MITOCHONDRIAL-PROCESSING PEPTIDASE SUBUNIT ALPHA"/>
    <property type="match status" value="1"/>
</dbReference>
<evidence type="ECO:0008006" key="7">
    <source>
        <dbReference type="Google" id="ProtNLM"/>
    </source>
</evidence>
<dbReference type="GO" id="GO:0046872">
    <property type="term" value="F:metal ion binding"/>
    <property type="evidence" value="ECO:0007669"/>
    <property type="project" value="InterPro"/>
</dbReference>
<dbReference type="InterPro" id="IPR050361">
    <property type="entry name" value="MPP/UQCRC_Complex"/>
</dbReference>
<dbReference type="PANTHER" id="PTHR11851">
    <property type="entry name" value="METALLOPROTEASE"/>
    <property type="match status" value="1"/>
</dbReference>
<dbReference type="Proteomes" id="UP000228496">
    <property type="component" value="Unassembled WGS sequence"/>
</dbReference>
<accession>A0A2J0Q727</accession>
<dbReference type="InterPro" id="IPR011249">
    <property type="entry name" value="Metalloenz_LuxS/M16"/>
</dbReference>
<comment type="caution">
    <text evidence="5">The sequence shown here is derived from an EMBL/GenBank/DDBJ whole genome shotgun (WGS) entry which is preliminary data.</text>
</comment>
<dbReference type="Pfam" id="PF00675">
    <property type="entry name" value="Peptidase_M16"/>
    <property type="match status" value="1"/>
</dbReference>
<comment type="similarity">
    <text evidence="1 2">Belongs to the peptidase M16 family.</text>
</comment>
<dbReference type="SUPFAM" id="SSF63411">
    <property type="entry name" value="LuxS/MPP-like metallohydrolase"/>
    <property type="match status" value="2"/>
</dbReference>
<evidence type="ECO:0000256" key="2">
    <source>
        <dbReference type="RuleBase" id="RU004447"/>
    </source>
</evidence>
<organism evidence="5 6">
    <name type="scientific">Candidatus Yanofskybacteria bacterium CG10_big_fil_rev_8_21_14_0_10_36_16</name>
    <dbReference type="NCBI Taxonomy" id="1975096"/>
    <lineage>
        <taxon>Bacteria</taxon>
        <taxon>Candidatus Yanofskyibacteriota</taxon>
    </lineage>
</organism>
<dbReference type="InterPro" id="IPR011765">
    <property type="entry name" value="Pept_M16_N"/>
</dbReference>
<dbReference type="GO" id="GO:0004222">
    <property type="term" value="F:metalloendopeptidase activity"/>
    <property type="evidence" value="ECO:0007669"/>
    <property type="project" value="InterPro"/>
</dbReference>
<proteinExistence type="inferred from homology"/>
<dbReference type="InterPro" id="IPR007863">
    <property type="entry name" value="Peptidase_M16_C"/>
</dbReference>
<dbReference type="AlphaFoldDB" id="A0A2J0Q727"/>
<evidence type="ECO:0000313" key="6">
    <source>
        <dbReference type="Proteomes" id="UP000228496"/>
    </source>
</evidence>
<sequence>MNQNHNHYHYHTYSNGLRLITVPMESTKTVNVLVLVGTGSRYETKDINGISHFLEHMMFKGTKKRPGALDISQELDSIGAEYNAFTSKEYTGYYIKAASSKFDLTLDVISDIFQNSKLDEKEIDKERGVIIEEINMYFDMPRRDVHDVFEGLLYGDQPLGWNIAGEKENINNIQRHQFVDYFNSHYFAGNTIVAVSGNVTPDEVKEKVEKSFNNIREHEKLTALPTHEKQDKPALKTKEKKTDQTNFILGCRAYNMFDDHNLNTAEVLSVILGGNMSSRLFTEVREKRGLAYSVASWADAFTDVGYFGTQSGTDNSRFLEALKVVLDEYKKIANEKIPEKELKKAIEYIKGKTVIGLESSDSMAVFYAEQELLRKEIKTPEEKLKEIEKVTIDDIQKIAQDIFKPEKLNLAVIGPVQDKEEEIQKILNSW</sequence>
<dbReference type="GO" id="GO:0006508">
    <property type="term" value="P:proteolysis"/>
    <property type="evidence" value="ECO:0007669"/>
    <property type="project" value="InterPro"/>
</dbReference>
<reference evidence="5 6" key="1">
    <citation type="submission" date="2017-09" db="EMBL/GenBank/DDBJ databases">
        <title>Depth-based differentiation of microbial function through sediment-hosted aquifers and enrichment of novel symbionts in the deep terrestrial subsurface.</title>
        <authorList>
            <person name="Probst A.J."/>
            <person name="Ladd B."/>
            <person name="Jarett J.K."/>
            <person name="Geller-Mcgrath D.E."/>
            <person name="Sieber C.M."/>
            <person name="Emerson J.B."/>
            <person name="Anantharaman K."/>
            <person name="Thomas B.C."/>
            <person name="Malmstrom R."/>
            <person name="Stieglmeier M."/>
            <person name="Klingl A."/>
            <person name="Woyke T."/>
            <person name="Ryan C.M."/>
            <person name="Banfield J.F."/>
        </authorList>
    </citation>
    <scope>NUCLEOTIDE SEQUENCE [LARGE SCALE GENOMIC DNA]</scope>
    <source>
        <strain evidence="5">CG10_big_fil_rev_8_21_14_0_10_36_16</strain>
    </source>
</reference>
<dbReference type="EMBL" id="PCXQ01000006">
    <property type="protein sequence ID" value="PJE50550.1"/>
    <property type="molecule type" value="Genomic_DNA"/>
</dbReference>
<evidence type="ECO:0000259" key="3">
    <source>
        <dbReference type="Pfam" id="PF00675"/>
    </source>
</evidence>
<name>A0A2J0Q727_9BACT</name>
<evidence type="ECO:0000259" key="4">
    <source>
        <dbReference type="Pfam" id="PF05193"/>
    </source>
</evidence>
<feature type="domain" description="Peptidase M16 C-terminal" evidence="4">
    <location>
        <begin position="172"/>
        <end position="347"/>
    </location>
</feature>
<evidence type="ECO:0000313" key="5">
    <source>
        <dbReference type="EMBL" id="PJE50550.1"/>
    </source>
</evidence>